<dbReference type="AlphaFoldDB" id="A0A9P5IBP1"/>
<dbReference type="GO" id="GO:0061630">
    <property type="term" value="F:ubiquitin protein ligase activity"/>
    <property type="evidence" value="ECO:0007669"/>
    <property type="project" value="TreeGrafter"/>
</dbReference>
<dbReference type="PANTHER" id="PTHR22765">
    <property type="entry name" value="RING FINGER AND PROTEASE ASSOCIATED DOMAIN-CONTAINING"/>
    <property type="match status" value="1"/>
</dbReference>
<keyword evidence="2" id="KW-0472">Membrane</keyword>
<dbReference type="EMBL" id="RCSW01000017">
    <property type="protein sequence ID" value="KAF7935428.1"/>
    <property type="molecule type" value="Genomic_DNA"/>
</dbReference>
<comment type="caution">
    <text evidence="4">The sequence shown here is derived from an EMBL/GenBank/DDBJ whole genome shotgun (WGS) entry which is preliminary data.</text>
</comment>
<proteinExistence type="predicted"/>
<dbReference type="Proteomes" id="UP000710849">
    <property type="component" value="Unassembled WGS sequence"/>
</dbReference>
<dbReference type="GO" id="GO:0008270">
    <property type="term" value="F:zinc ion binding"/>
    <property type="evidence" value="ECO:0007669"/>
    <property type="project" value="UniProtKB-KW"/>
</dbReference>
<dbReference type="SUPFAM" id="SSF57850">
    <property type="entry name" value="RING/U-box"/>
    <property type="match status" value="1"/>
</dbReference>
<keyword evidence="1" id="KW-0862">Zinc</keyword>
<dbReference type="Gene3D" id="3.30.40.10">
    <property type="entry name" value="Zinc/RING finger domain, C3HC4 (zinc finger)"/>
    <property type="match status" value="1"/>
</dbReference>
<keyword evidence="5" id="KW-1185">Reference proteome</keyword>
<protein>
    <recommendedName>
        <fullName evidence="3">RING-type domain-containing protein</fullName>
    </recommendedName>
</protein>
<dbReference type="PROSITE" id="PS50089">
    <property type="entry name" value="ZF_RING_2"/>
    <property type="match status" value="1"/>
</dbReference>
<evidence type="ECO:0000256" key="2">
    <source>
        <dbReference type="SAM" id="Phobius"/>
    </source>
</evidence>
<feature type="transmembrane region" description="Helical" evidence="2">
    <location>
        <begin position="33"/>
        <end position="54"/>
    </location>
</feature>
<dbReference type="InterPro" id="IPR051826">
    <property type="entry name" value="E3_ubiquitin-ligase_domain"/>
</dbReference>
<feature type="domain" description="RING-type" evidence="3">
    <location>
        <begin position="80"/>
        <end position="130"/>
    </location>
</feature>
<reference evidence="4 5" key="1">
    <citation type="journal article" date="2020" name="Genome Biol. Evol.">
        <title>Comparative genomics of Sclerotiniaceae.</title>
        <authorList>
            <person name="Valero Jimenez C.A."/>
            <person name="Steentjes M."/>
            <person name="Scholten O.E."/>
            <person name="Van Kan J.A.L."/>
        </authorList>
    </citation>
    <scope>NUCLEOTIDE SEQUENCE [LARGE SCALE GENOMIC DNA]</scope>
    <source>
        <strain evidence="4 5">MUCL 94</strain>
    </source>
</reference>
<dbReference type="InterPro" id="IPR013083">
    <property type="entry name" value="Znf_RING/FYVE/PHD"/>
</dbReference>
<evidence type="ECO:0000256" key="1">
    <source>
        <dbReference type="PROSITE-ProRule" id="PRU00175"/>
    </source>
</evidence>
<evidence type="ECO:0000313" key="4">
    <source>
        <dbReference type="EMBL" id="KAF7935428.1"/>
    </source>
</evidence>
<dbReference type="SMART" id="SM00184">
    <property type="entry name" value="RING"/>
    <property type="match status" value="1"/>
</dbReference>
<keyword evidence="2" id="KW-1133">Transmembrane helix</keyword>
<name>A0A9P5IBP1_9HELO</name>
<organism evidence="4 5">
    <name type="scientific">Botrytis byssoidea</name>
    <dbReference type="NCBI Taxonomy" id="139641"/>
    <lineage>
        <taxon>Eukaryota</taxon>
        <taxon>Fungi</taxon>
        <taxon>Dikarya</taxon>
        <taxon>Ascomycota</taxon>
        <taxon>Pezizomycotina</taxon>
        <taxon>Leotiomycetes</taxon>
        <taxon>Helotiales</taxon>
        <taxon>Sclerotiniaceae</taxon>
        <taxon>Botrytis</taxon>
    </lineage>
</organism>
<evidence type="ECO:0000313" key="5">
    <source>
        <dbReference type="Proteomes" id="UP000710849"/>
    </source>
</evidence>
<dbReference type="GeneID" id="62151923"/>
<keyword evidence="2" id="KW-0812">Transmembrane</keyword>
<evidence type="ECO:0000259" key="3">
    <source>
        <dbReference type="PROSITE" id="PS50089"/>
    </source>
</evidence>
<dbReference type="PANTHER" id="PTHR22765:SF434">
    <property type="entry name" value="GB|AAD18119.1-RELATED"/>
    <property type="match status" value="1"/>
</dbReference>
<keyword evidence="1" id="KW-0863">Zinc-finger</keyword>
<dbReference type="GO" id="GO:0006511">
    <property type="term" value="P:ubiquitin-dependent protein catabolic process"/>
    <property type="evidence" value="ECO:0007669"/>
    <property type="project" value="TreeGrafter"/>
</dbReference>
<dbReference type="InterPro" id="IPR001841">
    <property type="entry name" value="Znf_RING"/>
</dbReference>
<keyword evidence="1" id="KW-0479">Metal-binding</keyword>
<dbReference type="RefSeq" id="XP_038730529.1">
    <property type="nucleotide sequence ID" value="XM_038878849.1"/>
</dbReference>
<gene>
    <name evidence="4" type="ORF">EAE97_008335</name>
</gene>
<dbReference type="Pfam" id="PF13639">
    <property type="entry name" value="zf-RING_2"/>
    <property type="match status" value="1"/>
</dbReference>
<sequence>MHSRATLAAPSSSVYYTHAHVQQNSSMISTAHFLTSLSSSIFMFVGILFTKMFFPQPASSASSFLTSHSDAPEISPPQRCSICNEDIGITNCDGKIEAAYILPCSHVFGSTCILRWLETDSPHQNCPECRRKMVYKECGHLIRPCEVSSAPKSVREADMPKMCLGCRGLEGELKSEVETLLKRAEVEQRALTAMKMHFPGVWGEMCRETVRTVGKRVEESREVLRRDIEELCRKYESSGKREQW</sequence>
<accession>A0A9P5IBP1</accession>